<keyword evidence="3" id="KW-1185">Reference proteome</keyword>
<name>A0A3P7S3J7_RODNA</name>
<evidence type="ECO:0000313" key="3">
    <source>
        <dbReference type="Proteomes" id="UP000278807"/>
    </source>
</evidence>
<dbReference type="OrthoDB" id="6273432at2759"/>
<sequence length="227" mass="25372">MAATGRAQSDERYKQLMHASHEELLSEAYDQFKVSLTAAQILLIRKGEDFMQMRALEDSPGHVLKPLGVGFMLRRCIAPREFDLPQFQIEGRLPLLAIDLTDQVLESLLDIVAHLPLPEANPTQRVPTDPEALLKDVTFFDAQTEDLLPGQLKAVQVLRATNKIVVRAPSTSSSDDPVEDSTDVFFDPPETPRSPSSSEPAPLKVIFRIFFIFYAFLSNTSMDPSLF</sequence>
<proteinExistence type="predicted"/>
<dbReference type="Proteomes" id="UP000278807">
    <property type="component" value="Unassembled WGS sequence"/>
</dbReference>
<accession>A0A3P7S3J7</accession>
<evidence type="ECO:0000313" key="2">
    <source>
        <dbReference type="EMBL" id="VDO00859.1"/>
    </source>
</evidence>
<gene>
    <name evidence="2" type="ORF">HNAJ_LOCUS4999</name>
</gene>
<dbReference type="EMBL" id="UZAE01003924">
    <property type="protein sequence ID" value="VDO00859.1"/>
    <property type="molecule type" value="Genomic_DNA"/>
</dbReference>
<evidence type="ECO:0000256" key="1">
    <source>
        <dbReference type="SAM" id="MobiDB-lite"/>
    </source>
</evidence>
<reference evidence="2 3" key="1">
    <citation type="submission" date="2018-11" db="EMBL/GenBank/DDBJ databases">
        <authorList>
            <consortium name="Pathogen Informatics"/>
        </authorList>
    </citation>
    <scope>NUCLEOTIDE SEQUENCE [LARGE SCALE GENOMIC DNA]</scope>
</reference>
<feature type="region of interest" description="Disordered" evidence="1">
    <location>
        <begin position="169"/>
        <end position="199"/>
    </location>
</feature>
<dbReference type="AlphaFoldDB" id="A0A3P7S3J7"/>
<protein>
    <submittedName>
        <fullName evidence="2">Uncharacterized protein</fullName>
    </submittedName>
</protein>
<organism evidence="2 3">
    <name type="scientific">Rodentolepis nana</name>
    <name type="common">Dwarf tapeworm</name>
    <name type="synonym">Hymenolepis nana</name>
    <dbReference type="NCBI Taxonomy" id="102285"/>
    <lineage>
        <taxon>Eukaryota</taxon>
        <taxon>Metazoa</taxon>
        <taxon>Spiralia</taxon>
        <taxon>Lophotrochozoa</taxon>
        <taxon>Platyhelminthes</taxon>
        <taxon>Cestoda</taxon>
        <taxon>Eucestoda</taxon>
        <taxon>Cyclophyllidea</taxon>
        <taxon>Hymenolepididae</taxon>
        <taxon>Rodentolepis</taxon>
    </lineage>
</organism>